<comment type="caution">
    <text evidence="4">The sequence shown here is derived from an EMBL/GenBank/DDBJ whole genome shotgun (WGS) entry which is preliminary data.</text>
</comment>
<feature type="domain" description="Protein FecR C-terminal" evidence="3">
    <location>
        <begin position="260"/>
        <end position="327"/>
    </location>
</feature>
<dbReference type="PANTHER" id="PTHR30273:SF2">
    <property type="entry name" value="PROTEIN FECR"/>
    <property type="match status" value="1"/>
</dbReference>
<dbReference type="PIRSF" id="PIRSF018266">
    <property type="entry name" value="FecR"/>
    <property type="match status" value="1"/>
</dbReference>
<keyword evidence="5" id="KW-1185">Reference proteome</keyword>
<dbReference type="GO" id="GO:0016989">
    <property type="term" value="F:sigma factor antagonist activity"/>
    <property type="evidence" value="ECO:0007669"/>
    <property type="project" value="TreeGrafter"/>
</dbReference>
<evidence type="ECO:0000259" key="3">
    <source>
        <dbReference type="Pfam" id="PF16344"/>
    </source>
</evidence>
<reference evidence="4 5" key="1">
    <citation type="submission" date="2019-01" db="EMBL/GenBank/DDBJ databases">
        <title>Spirosoma flava sp. nov., a propanil-degrading bacterium isolated from herbicide-contaminated soil.</title>
        <authorList>
            <person name="Zhang L."/>
            <person name="Jiang J.-D."/>
        </authorList>
    </citation>
    <scope>NUCLEOTIDE SEQUENCE [LARGE SCALE GENOMIC DNA]</scope>
    <source>
        <strain evidence="4 5">TY50</strain>
    </source>
</reference>
<evidence type="ECO:0000313" key="5">
    <source>
        <dbReference type="Proteomes" id="UP000290407"/>
    </source>
</evidence>
<dbReference type="AlphaFoldDB" id="A0A4Q2UMC8"/>
<dbReference type="InterPro" id="IPR012373">
    <property type="entry name" value="Ferrdict_sens_TM"/>
</dbReference>
<evidence type="ECO:0000256" key="1">
    <source>
        <dbReference type="SAM" id="Phobius"/>
    </source>
</evidence>
<feature type="transmembrane region" description="Helical" evidence="1">
    <location>
        <begin position="74"/>
        <end position="93"/>
    </location>
</feature>
<dbReference type="RefSeq" id="WP_129601510.1">
    <property type="nucleotide sequence ID" value="NZ_SBLB01000002.1"/>
</dbReference>
<dbReference type="InterPro" id="IPR032508">
    <property type="entry name" value="FecR_C"/>
</dbReference>
<sequence>MTQHDFQELARKYLQGDCTPEEERLMQEWADQTLTHAPPALSAAEESATSQHLWQRIAARTTRPPVRILYNRRLWAGMAATVLLLAVGSWWRWSAYSGSALADQPAHLRGVIDVKNTSAKPQTITLEDGSLVVLKPNSSVSYPEHFGNKTRSILLRGEAFFAVKRNLTKPFLVHTGDLVTEVLGTSFTIKSYDDAPAIEVLVRTGRVSVYEAERNAPRRRNGVILTPNQKVTFDKSTKKLLPGLTDAPTPVNPPAHRQTMVFDDTPLNDVISALQSAYGIEIVLENSQLMRCRLTADLNELALHTQLDLLCRSVGASYEQRGTVIFINGDGCR</sequence>
<evidence type="ECO:0000313" key="4">
    <source>
        <dbReference type="EMBL" id="RYC70426.1"/>
    </source>
</evidence>
<dbReference type="EMBL" id="SBLB01000002">
    <property type="protein sequence ID" value="RYC70426.1"/>
    <property type="molecule type" value="Genomic_DNA"/>
</dbReference>
<dbReference type="InterPro" id="IPR006860">
    <property type="entry name" value="FecR"/>
</dbReference>
<keyword evidence="1" id="KW-0812">Transmembrane</keyword>
<protein>
    <submittedName>
        <fullName evidence="4">DUF4974 domain-containing protein</fullName>
    </submittedName>
</protein>
<keyword evidence="1" id="KW-1133">Transmembrane helix</keyword>
<dbReference type="Gene3D" id="2.60.120.1440">
    <property type="match status" value="1"/>
</dbReference>
<organism evidence="4 5">
    <name type="scientific">Spirosoma sordidisoli</name>
    <dbReference type="NCBI Taxonomy" id="2502893"/>
    <lineage>
        <taxon>Bacteria</taxon>
        <taxon>Pseudomonadati</taxon>
        <taxon>Bacteroidota</taxon>
        <taxon>Cytophagia</taxon>
        <taxon>Cytophagales</taxon>
        <taxon>Cytophagaceae</taxon>
        <taxon>Spirosoma</taxon>
    </lineage>
</organism>
<dbReference type="Proteomes" id="UP000290407">
    <property type="component" value="Unassembled WGS sequence"/>
</dbReference>
<accession>A0A4Q2UMC8</accession>
<dbReference type="Gene3D" id="3.55.50.30">
    <property type="match status" value="1"/>
</dbReference>
<name>A0A4Q2UMC8_9BACT</name>
<gene>
    <name evidence="4" type="ORF">EQG79_11270</name>
</gene>
<dbReference type="Pfam" id="PF16344">
    <property type="entry name" value="FecR_C"/>
    <property type="match status" value="1"/>
</dbReference>
<dbReference type="PANTHER" id="PTHR30273">
    <property type="entry name" value="PERIPLASMIC SIGNAL SENSOR AND SIGMA FACTOR ACTIVATOR FECR-RELATED"/>
    <property type="match status" value="1"/>
</dbReference>
<feature type="domain" description="FecR protein" evidence="2">
    <location>
        <begin position="120"/>
        <end position="207"/>
    </location>
</feature>
<dbReference type="Pfam" id="PF04773">
    <property type="entry name" value="FecR"/>
    <property type="match status" value="1"/>
</dbReference>
<evidence type="ECO:0000259" key="2">
    <source>
        <dbReference type="Pfam" id="PF04773"/>
    </source>
</evidence>
<proteinExistence type="predicted"/>
<keyword evidence="1" id="KW-0472">Membrane</keyword>